<gene>
    <name evidence="5" type="ORF">OEW28_17045</name>
</gene>
<evidence type="ECO:0000313" key="6">
    <source>
        <dbReference type="Proteomes" id="UP001652542"/>
    </source>
</evidence>
<protein>
    <submittedName>
        <fullName evidence="5">Acyl--CoA ligase</fullName>
    </submittedName>
</protein>
<dbReference type="PANTHER" id="PTHR43201">
    <property type="entry name" value="ACYL-COA SYNTHETASE"/>
    <property type="match status" value="1"/>
</dbReference>
<sequence>MRGLATFGDMLAEAARLRPNSVGAADLERDMTNALWFQRSCRLGNALIGLGLVPGDRFCILAHNRLEWLEIYAAASLTGLVAVPINFRLSANEVAYIIQDCDARAIITEAGLCAAVDDVRHALPVPMDRFVVIGAEGLSGWHGYEALIGSAAGSSPSTGVSASDAHALLYTSGTTGHPKGAIRSNVATTMLSLTTALEMNISARDRAMLIMPMCHANSYFFMGAFAFVGAPICVYSRPSFDPGEALASLARTGSTFTSLVPTHYAMLLDLPGTARPKSLPLNKLMISSAPARMETKQAIMELFSSAGLYELYGSTETGYVTMLHPDEQFAKLGSVGRECIGTGRIRLLDEAGNEVADGESGELYSCNSYTFDGYWGLPGKTAEAFRGDYCSVGDIARRDADGYLHLIGRRSNMIISGGENIYPSEVEAVLAMHPGVRDVAVIGLPDPLWGERVHAVIVPRETGLASGDLLDWCGTRIAGFKRPRSISLIAAEEMPKTVTGKIQHAKLKQRLAADLSAPEF</sequence>
<dbReference type="GO" id="GO:0016874">
    <property type="term" value="F:ligase activity"/>
    <property type="evidence" value="ECO:0007669"/>
    <property type="project" value="UniProtKB-KW"/>
</dbReference>
<evidence type="ECO:0000256" key="1">
    <source>
        <dbReference type="ARBA" id="ARBA00006432"/>
    </source>
</evidence>
<evidence type="ECO:0000313" key="5">
    <source>
        <dbReference type="EMBL" id="MCV2870326.1"/>
    </source>
</evidence>
<dbReference type="PANTHER" id="PTHR43201:SF5">
    <property type="entry name" value="MEDIUM-CHAIN ACYL-COA LIGASE ACSF2, MITOCHONDRIAL"/>
    <property type="match status" value="1"/>
</dbReference>
<dbReference type="InterPro" id="IPR025110">
    <property type="entry name" value="AMP-bd_C"/>
</dbReference>
<organism evidence="5 6">
    <name type="scientific">Albidovulum marisflavi</name>
    <dbReference type="NCBI Taxonomy" id="2984159"/>
    <lineage>
        <taxon>Bacteria</taxon>
        <taxon>Pseudomonadati</taxon>
        <taxon>Pseudomonadota</taxon>
        <taxon>Alphaproteobacteria</taxon>
        <taxon>Rhodobacterales</taxon>
        <taxon>Paracoccaceae</taxon>
        <taxon>Albidovulum</taxon>
    </lineage>
</organism>
<keyword evidence="2 5" id="KW-0436">Ligase</keyword>
<keyword evidence="6" id="KW-1185">Reference proteome</keyword>
<dbReference type="SUPFAM" id="SSF56801">
    <property type="entry name" value="Acetyl-CoA synthetase-like"/>
    <property type="match status" value="1"/>
</dbReference>
<reference evidence="5 6" key="1">
    <citation type="submission" date="2022-10" db="EMBL/GenBank/DDBJ databases">
        <title>Defluviimonas sp. nov., isolated from ocean surface water.</title>
        <authorList>
            <person name="He W."/>
            <person name="Wang L."/>
            <person name="Zhang D.-F."/>
        </authorList>
    </citation>
    <scope>NUCLEOTIDE SEQUENCE [LARGE SCALE GENOMIC DNA]</scope>
    <source>
        <strain evidence="5 6">WL0002</strain>
    </source>
</reference>
<feature type="domain" description="AMP-dependent synthetase/ligase" evidence="3">
    <location>
        <begin position="14"/>
        <end position="375"/>
    </location>
</feature>
<dbReference type="EMBL" id="JAOWKY010000005">
    <property type="protein sequence ID" value="MCV2870326.1"/>
    <property type="molecule type" value="Genomic_DNA"/>
</dbReference>
<feature type="domain" description="AMP-binding enzyme C-terminal" evidence="4">
    <location>
        <begin position="425"/>
        <end position="501"/>
    </location>
</feature>
<evidence type="ECO:0000256" key="2">
    <source>
        <dbReference type="ARBA" id="ARBA00022598"/>
    </source>
</evidence>
<dbReference type="Gene3D" id="3.40.50.12780">
    <property type="entry name" value="N-terminal domain of ligase-like"/>
    <property type="match status" value="1"/>
</dbReference>
<comment type="similarity">
    <text evidence="1">Belongs to the ATP-dependent AMP-binding enzyme family.</text>
</comment>
<proteinExistence type="inferred from homology"/>
<dbReference type="Proteomes" id="UP001652542">
    <property type="component" value="Unassembled WGS sequence"/>
</dbReference>
<dbReference type="Pfam" id="PF13193">
    <property type="entry name" value="AMP-binding_C"/>
    <property type="match status" value="1"/>
</dbReference>
<dbReference type="InterPro" id="IPR020845">
    <property type="entry name" value="AMP-binding_CS"/>
</dbReference>
<dbReference type="PROSITE" id="PS00455">
    <property type="entry name" value="AMP_BINDING"/>
    <property type="match status" value="1"/>
</dbReference>
<dbReference type="InterPro" id="IPR042099">
    <property type="entry name" value="ANL_N_sf"/>
</dbReference>
<dbReference type="InterPro" id="IPR000873">
    <property type="entry name" value="AMP-dep_synth/lig_dom"/>
</dbReference>
<comment type="caution">
    <text evidence="5">The sequence shown here is derived from an EMBL/GenBank/DDBJ whole genome shotgun (WGS) entry which is preliminary data.</text>
</comment>
<name>A0ABT2ZGU6_9RHOB</name>
<dbReference type="RefSeq" id="WP_263735997.1">
    <property type="nucleotide sequence ID" value="NZ_JAOWKY010000005.1"/>
</dbReference>
<accession>A0ABT2ZGU6</accession>
<evidence type="ECO:0000259" key="3">
    <source>
        <dbReference type="Pfam" id="PF00501"/>
    </source>
</evidence>
<dbReference type="Gene3D" id="3.30.300.30">
    <property type="match status" value="1"/>
</dbReference>
<evidence type="ECO:0000259" key="4">
    <source>
        <dbReference type="Pfam" id="PF13193"/>
    </source>
</evidence>
<dbReference type="InterPro" id="IPR045851">
    <property type="entry name" value="AMP-bd_C_sf"/>
</dbReference>
<dbReference type="Pfam" id="PF00501">
    <property type="entry name" value="AMP-binding"/>
    <property type="match status" value="1"/>
</dbReference>